<dbReference type="Proteomes" id="UP000613974">
    <property type="component" value="Unassembled WGS sequence"/>
</dbReference>
<protein>
    <submittedName>
        <fullName evidence="2">Uncharacterized protein</fullName>
    </submittedName>
</protein>
<comment type="caution">
    <text evidence="2">The sequence shown here is derived from an EMBL/GenBank/DDBJ whole genome shotgun (WGS) entry which is preliminary data.</text>
</comment>
<sequence length="101" mass="10304">MMLKLNTGVKPRSVGQGAIGTERPGVCQGSLRLGGALVARARTKRTCAGQDTAAEGLAGLPLSAACLRAPAGVTQQYVDGPAKSYSPSAPNRVRDARDGPE</sequence>
<name>A0ABQ3SVC4_9ACTN</name>
<accession>A0ABQ3SVC4</accession>
<evidence type="ECO:0000313" key="2">
    <source>
        <dbReference type="EMBL" id="GHI71730.1"/>
    </source>
</evidence>
<feature type="compositionally biased region" description="Basic and acidic residues" evidence="1">
    <location>
        <begin position="92"/>
        <end position="101"/>
    </location>
</feature>
<feature type="region of interest" description="Disordered" evidence="1">
    <location>
        <begin position="1"/>
        <end position="21"/>
    </location>
</feature>
<evidence type="ECO:0000313" key="3">
    <source>
        <dbReference type="Proteomes" id="UP000613974"/>
    </source>
</evidence>
<dbReference type="EMBL" id="BNEC01000005">
    <property type="protein sequence ID" value="GHI71730.1"/>
    <property type="molecule type" value="Genomic_DNA"/>
</dbReference>
<proteinExistence type="predicted"/>
<gene>
    <name evidence="2" type="ORF">Snoj_56480</name>
</gene>
<evidence type="ECO:0000256" key="1">
    <source>
        <dbReference type="SAM" id="MobiDB-lite"/>
    </source>
</evidence>
<organism evidence="2 3">
    <name type="scientific">Streptomyces nojiriensis</name>
    <dbReference type="NCBI Taxonomy" id="66374"/>
    <lineage>
        <taxon>Bacteria</taxon>
        <taxon>Bacillati</taxon>
        <taxon>Actinomycetota</taxon>
        <taxon>Actinomycetes</taxon>
        <taxon>Kitasatosporales</taxon>
        <taxon>Streptomycetaceae</taxon>
        <taxon>Streptomyces</taxon>
    </lineage>
</organism>
<keyword evidence="3" id="KW-1185">Reference proteome</keyword>
<reference evidence="3" key="1">
    <citation type="submission" date="2023-07" db="EMBL/GenBank/DDBJ databases">
        <title>Whole genome shotgun sequence of Streptomyces nojiriensis NBRC 13794.</title>
        <authorList>
            <person name="Komaki H."/>
            <person name="Tamura T."/>
        </authorList>
    </citation>
    <scope>NUCLEOTIDE SEQUENCE [LARGE SCALE GENOMIC DNA]</scope>
    <source>
        <strain evidence="3">NBRC 13794</strain>
    </source>
</reference>
<feature type="region of interest" description="Disordered" evidence="1">
    <location>
        <begin position="78"/>
        <end position="101"/>
    </location>
</feature>